<evidence type="ECO:0000313" key="2">
    <source>
        <dbReference type="Proteomes" id="UP000275846"/>
    </source>
</evidence>
<dbReference type="PANTHER" id="PTHR33332">
    <property type="entry name" value="REVERSE TRANSCRIPTASE DOMAIN-CONTAINING PROTEIN"/>
    <property type="match status" value="1"/>
</dbReference>
<name>A0A183T890_SCHSO</name>
<dbReference type="EMBL" id="UYSU01037467">
    <property type="protein sequence ID" value="VDL99073.1"/>
    <property type="molecule type" value="Genomic_DNA"/>
</dbReference>
<proteinExistence type="predicted"/>
<reference evidence="3" key="1">
    <citation type="submission" date="2016-06" db="UniProtKB">
        <authorList>
            <consortium name="WormBaseParasite"/>
        </authorList>
    </citation>
    <scope>IDENTIFICATION</scope>
</reference>
<dbReference type="Proteomes" id="UP000275846">
    <property type="component" value="Unassembled WGS sequence"/>
</dbReference>
<reference evidence="1 2" key="2">
    <citation type="submission" date="2018-11" db="EMBL/GenBank/DDBJ databases">
        <authorList>
            <consortium name="Pathogen Informatics"/>
        </authorList>
    </citation>
    <scope>NUCLEOTIDE SEQUENCE [LARGE SCALE GENOMIC DNA]</scope>
    <source>
        <strain evidence="1 2">NST_G2</strain>
    </source>
</reference>
<gene>
    <name evidence="1" type="ORF">SSLN_LOCUS12688</name>
</gene>
<evidence type="ECO:0000313" key="3">
    <source>
        <dbReference type="WBParaSite" id="SSLN_0001317201-mRNA-1"/>
    </source>
</evidence>
<accession>A0A183T890</accession>
<keyword evidence="2" id="KW-1185">Reference proteome</keyword>
<dbReference type="WBParaSite" id="SSLN_0001317201-mRNA-1">
    <property type="protein sequence ID" value="SSLN_0001317201-mRNA-1"/>
    <property type="gene ID" value="SSLN_0001317201"/>
</dbReference>
<dbReference type="OrthoDB" id="10063766at2759"/>
<evidence type="ECO:0000313" key="1">
    <source>
        <dbReference type="EMBL" id="VDL99073.1"/>
    </source>
</evidence>
<organism evidence="3">
    <name type="scientific">Schistocephalus solidus</name>
    <name type="common">Tapeworm</name>
    <dbReference type="NCBI Taxonomy" id="70667"/>
    <lineage>
        <taxon>Eukaryota</taxon>
        <taxon>Metazoa</taxon>
        <taxon>Spiralia</taxon>
        <taxon>Lophotrochozoa</taxon>
        <taxon>Platyhelminthes</taxon>
        <taxon>Cestoda</taxon>
        <taxon>Eucestoda</taxon>
        <taxon>Diphyllobothriidea</taxon>
        <taxon>Diphyllobothriidae</taxon>
        <taxon>Schistocephalus</taxon>
    </lineage>
</organism>
<sequence>MLLTWIADYLKGTLQTVCVDTSKSTPTPVLSAIPQGSVLGPLLFLVYINDCVDDLGCSAVMFADYVELWRVIRRGFVQIDTELIRKTYGAFVRSHLKYAVQAWRPWFKKDYLQLERVQAKAMMMVKNLRHLPYEARLTALDLRPLKYKQLRGDLTQTYLIVRGRERALEFADFFKLAGTEHLRGYPFILQRKLVHTDVRRNAFLQRVVGVWNGLPDEVVLSETVDTF</sequence>
<protein>
    <submittedName>
        <fullName evidence="3">Reverse transcriptase domain-containing protein</fullName>
    </submittedName>
</protein>
<dbReference type="AlphaFoldDB" id="A0A183T890"/>